<dbReference type="EC" id="1.6.5.3" evidence="2"/>
<feature type="region of interest" description="Disordered" evidence="1">
    <location>
        <begin position="1"/>
        <end position="52"/>
    </location>
</feature>
<evidence type="ECO:0000256" key="1">
    <source>
        <dbReference type="SAM" id="MobiDB-lite"/>
    </source>
</evidence>
<keyword evidence="2" id="KW-0560">Oxidoreductase</keyword>
<feature type="non-terminal residue" evidence="2">
    <location>
        <position position="52"/>
    </location>
</feature>
<keyword evidence="2" id="KW-0830">Ubiquinone</keyword>
<organism evidence="2">
    <name type="scientific">uncultured Thermomicrobiales bacterium</name>
    <dbReference type="NCBI Taxonomy" id="1645740"/>
    <lineage>
        <taxon>Bacteria</taxon>
        <taxon>Pseudomonadati</taxon>
        <taxon>Thermomicrobiota</taxon>
        <taxon>Thermomicrobia</taxon>
        <taxon>Thermomicrobiales</taxon>
        <taxon>environmental samples</taxon>
    </lineage>
</organism>
<feature type="compositionally biased region" description="Basic and acidic residues" evidence="1">
    <location>
        <begin position="1"/>
        <end position="19"/>
    </location>
</feature>
<feature type="compositionally biased region" description="Basic and acidic residues" evidence="1">
    <location>
        <begin position="43"/>
        <end position="52"/>
    </location>
</feature>
<proteinExistence type="predicted"/>
<name>A0A6J4VLZ9_9BACT</name>
<accession>A0A6J4VLZ9</accession>
<evidence type="ECO:0000313" key="2">
    <source>
        <dbReference type="EMBL" id="CAA9577385.1"/>
    </source>
</evidence>
<sequence length="52" mass="5321">GWKSDKSGADRDLRLHGDRAGQSADGDGAADLARAQGAGPDAEPLRADAFRA</sequence>
<feature type="compositionally biased region" description="Low complexity" evidence="1">
    <location>
        <begin position="20"/>
        <end position="39"/>
    </location>
</feature>
<dbReference type="GO" id="GO:0016491">
    <property type="term" value="F:oxidoreductase activity"/>
    <property type="evidence" value="ECO:0007669"/>
    <property type="project" value="UniProtKB-KW"/>
</dbReference>
<feature type="non-terminal residue" evidence="2">
    <location>
        <position position="1"/>
    </location>
</feature>
<dbReference type="EMBL" id="CADCWM010000712">
    <property type="protein sequence ID" value="CAA9577385.1"/>
    <property type="molecule type" value="Genomic_DNA"/>
</dbReference>
<reference evidence="2" key="1">
    <citation type="submission" date="2020-02" db="EMBL/GenBank/DDBJ databases">
        <authorList>
            <person name="Meier V. D."/>
        </authorList>
    </citation>
    <scope>NUCLEOTIDE SEQUENCE</scope>
    <source>
        <strain evidence="2">AVDCRST_MAG88</strain>
    </source>
</reference>
<gene>
    <name evidence="2" type="ORF">AVDCRST_MAG88-2952</name>
</gene>
<protein>
    <submittedName>
        <fullName evidence="2">NADH-ubiquinone oxidoreductase chain H</fullName>
        <ecNumber evidence="2">1.6.5.3</ecNumber>
    </submittedName>
</protein>
<dbReference type="AlphaFoldDB" id="A0A6J4VLZ9"/>